<dbReference type="RefSeq" id="XP_007389183.1">
    <property type="nucleotide sequence ID" value="XM_007389121.1"/>
</dbReference>
<gene>
    <name evidence="1" type="ORF">PUNSTDRAFT_139409</name>
</gene>
<keyword evidence="2" id="KW-1185">Reference proteome</keyword>
<accession>R7S2Q1</accession>
<dbReference type="KEGG" id="psq:PUNSTDRAFT_139409"/>
<organism evidence="1 2">
    <name type="scientific">Punctularia strigosozonata (strain HHB-11173)</name>
    <name type="common">White-rot fungus</name>
    <dbReference type="NCBI Taxonomy" id="741275"/>
    <lineage>
        <taxon>Eukaryota</taxon>
        <taxon>Fungi</taxon>
        <taxon>Dikarya</taxon>
        <taxon>Basidiomycota</taxon>
        <taxon>Agaricomycotina</taxon>
        <taxon>Agaricomycetes</taxon>
        <taxon>Corticiales</taxon>
        <taxon>Punctulariaceae</taxon>
        <taxon>Punctularia</taxon>
    </lineage>
</organism>
<dbReference type="GeneID" id="18880313"/>
<dbReference type="AlphaFoldDB" id="R7S2Q1"/>
<reference evidence="2" key="1">
    <citation type="journal article" date="2012" name="Science">
        <title>The Paleozoic origin of enzymatic lignin decomposition reconstructed from 31 fungal genomes.</title>
        <authorList>
            <person name="Floudas D."/>
            <person name="Binder M."/>
            <person name="Riley R."/>
            <person name="Barry K."/>
            <person name="Blanchette R.A."/>
            <person name="Henrissat B."/>
            <person name="Martinez A.T."/>
            <person name="Otillar R."/>
            <person name="Spatafora J.W."/>
            <person name="Yadav J.S."/>
            <person name="Aerts A."/>
            <person name="Benoit I."/>
            <person name="Boyd A."/>
            <person name="Carlson A."/>
            <person name="Copeland A."/>
            <person name="Coutinho P.M."/>
            <person name="de Vries R.P."/>
            <person name="Ferreira P."/>
            <person name="Findley K."/>
            <person name="Foster B."/>
            <person name="Gaskell J."/>
            <person name="Glotzer D."/>
            <person name="Gorecki P."/>
            <person name="Heitman J."/>
            <person name="Hesse C."/>
            <person name="Hori C."/>
            <person name="Igarashi K."/>
            <person name="Jurgens J.A."/>
            <person name="Kallen N."/>
            <person name="Kersten P."/>
            <person name="Kohler A."/>
            <person name="Kuees U."/>
            <person name="Kumar T.K.A."/>
            <person name="Kuo A."/>
            <person name="LaButti K."/>
            <person name="Larrondo L.F."/>
            <person name="Lindquist E."/>
            <person name="Ling A."/>
            <person name="Lombard V."/>
            <person name="Lucas S."/>
            <person name="Lundell T."/>
            <person name="Martin R."/>
            <person name="McLaughlin D.J."/>
            <person name="Morgenstern I."/>
            <person name="Morin E."/>
            <person name="Murat C."/>
            <person name="Nagy L.G."/>
            <person name="Nolan M."/>
            <person name="Ohm R.A."/>
            <person name="Patyshakuliyeva A."/>
            <person name="Rokas A."/>
            <person name="Ruiz-Duenas F.J."/>
            <person name="Sabat G."/>
            <person name="Salamov A."/>
            <person name="Samejima M."/>
            <person name="Schmutz J."/>
            <person name="Slot J.C."/>
            <person name="St John F."/>
            <person name="Stenlid J."/>
            <person name="Sun H."/>
            <person name="Sun S."/>
            <person name="Syed K."/>
            <person name="Tsang A."/>
            <person name="Wiebenga A."/>
            <person name="Young D."/>
            <person name="Pisabarro A."/>
            <person name="Eastwood D.C."/>
            <person name="Martin F."/>
            <person name="Cullen D."/>
            <person name="Grigoriev I.V."/>
            <person name="Hibbett D.S."/>
        </authorList>
    </citation>
    <scope>NUCLEOTIDE SEQUENCE [LARGE SCALE GENOMIC DNA]</scope>
    <source>
        <strain evidence="2">HHB-11173 SS5</strain>
    </source>
</reference>
<name>R7S2Q1_PUNST</name>
<evidence type="ECO:0000313" key="1">
    <source>
        <dbReference type="EMBL" id="EIN03526.1"/>
    </source>
</evidence>
<dbReference type="EMBL" id="JH687561">
    <property type="protein sequence ID" value="EIN03526.1"/>
    <property type="molecule type" value="Genomic_DNA"/>
</dbReference>
<evidence type="ECO:0000313" key="2">
    <source>
        <dbReference type="Proteomes" id="UP000054196"/>
    </source>
</evidence>
<sequence>MAPKKQSYAGSARCRQCMIQGVANCVRVTATPTADKPCDGCAVSRRHCAAPLPDPTDLSEHAPARHPTTALEWGAFMTSILGKWENKLGEMEASLALAAEASQEAMALVIRSAIADIVQESETAQATVEKYSAMNATALRDANEAFRNLETTVSGHAALLRELRKDMASQATAMELIRADLDEHAACIDAIASQERFEFLLGAIRKIGQRVGVEVGTPPPLVPTSQQRSY</sequence>
<dbReference type="Proteomes" id="UP000054196">
    <property type="component" value="Unassembled WGS sequence"/>
</dbReference>
<protein>
    <submittedName>
        <fullName evidence="1">Uncharacterized protein</fullName>
    </submittedName>
</protein>
<dbReference type="HOGENOM" id="CLU_1205285_0_0_1"/>
<proteinExistence type="predicted"/>